<feature type="domain" description="Glycosyl hydrolase family 95 catalytic" evidence="2">
    <location>
        <begin position="297"/>
        <end position="652"/>
    </location>
</feature>
<dbReference type="GO" id="GO:0004560">
    <property type="term" value="F:alpha-L-fucosidase activity"/>
    <property type="evidence" value="ECO:0007669"/>
    <property type="project" value="TreeGrafter"/>
</dbReference>
<evidence type="ECO:0000313" key="3">
    <source>
        <dbReference type="EMBL" id="QYM80230.1"/>
    </source>
</evidence>
<dbReference type="SUPFAM" id="SSF48208">
    <property type="entry name" value="Six-hairpin glycosidases"/>
    <property type="match status" value="1"/>
</dbReference>
<dbReference type="EMBL" id="CP080507">
    <property type="protein sequence ID" value="QYM80230.1"/>
    <property type="molecule type" value="Genomic_DNA"/>
</dbReference>
<evidence type="ECO:0000259" key="1">
    <source>
        <dbReference type="Pfam" id="PF14498"/>
    </source>
</evidence>
<dbReference type="InterPro" id="IPR012341">
    <property type="entry name" value="6hp_glycosidase-like_sf"/>
</dbReference>
<dbReference type="AlphaFoldDB" id="A0A8F9XIB6"/>
<sequence>MNAWAPLLRQFAFLVCAAAVVRALPISTMNLKLIAPITTWDEAVPLGNGLLGGLLWGEGGTLRLSLDRGDLWDERPAPGNALSKFTYAQMAAWARAGKNAEISAVVDEQAYNILHPTKIPAGRLELDLAPGQTVREFELDLASATGRVRLAGKEGGTIEVFFNAHEPVALMRIPGAAPRVMRLLAPESVKQLGYPAAVSSEADEAKWFTQGTAEGNTSCVYAALRRVGDATLLATTVAFSPADGADVVAAAKARVDAALAAGYAAEHARHAQWWGKFWSASAVNLPDEEVMRHYYLVEYFYGAASRDHAPPMPLQGVWTADAGELPPWKGDYHHDLNTEMTYMGYQAAGHFEEGRAFLDWMHGLLPALRRFAHDFYGQKGAAVPAVMSLAGAPLGGWAQYSLSPVHGAWAGHLFYLHWRYTGDEAYLREVAYPWCREVGECLRGLLHENAEGVLVLPVSASPEAFNNSQRAWLTPNSNYDIMCLRMLFLGNAEMAAELGDAVAAQEWRTASAKLGPYHVTKENVLMLSADEELVFSHRHFATLMGIYPFNLMNVEGSGTERAAIAATIPDIDRLGVVEWCGYSYTWMAALRARIGEPEAALWHLKAYLRAFILRNGFHANGDQTKSGFSSFDYRPFTLEGNFLACATVHEMLLQSWNATPGTGAWGPLRIFPAMPWRWHEASFTDLVAEGGHRVSARRENNATTWLRIVTGRTGELTVRDNFAGRIPTWTKIEPERKDGADFVFAVKAGDVIEAILSKPAAIPAAPVDAFLDGVAQPPKHFGVKMVY</sequence>
<proteinExistence type="predicted"/>
<dbReference type="InterPro" id="IPR027414">
    <property type="entry name" value="GH95_N_dom"/>
</dbReference>
<dbReference type="Proteomes" id="UP000825051">
    <property type="component" value="Chromosome"/>
</dbReference>
<name>A0A8F9XIB6_9BACT</name>
<dbReference type="PANTHER" id="PTHR31084">
    <property type="entry name" value="ALPHA-L-FUCOSIDASE 2"/>
    <property type="match status" value="1"/>
</dbReference>
<dbReference type="KEGG" id="ole:K0B96_06340"/>
<dbReference type="InterPro" id="IPR008928">
    <property type="entry name" value="6-hairpin_glycosidase_sf"/>
</dbReference>
<protein>
    <submittedName>
        <fullName evidence="3">Glycoside hydrolase N-terminal domain-containing protein</fullName>
    </submittedName>
</protein>
<keyword evidence="3" id="KW-0378">Hydrolase</keyword>
<gene>
    <name evidence="3" type="ORF">K0B96_06340</name>
</gene>
<feature type="domain" description="Glycosyl hydrolase family 95 N-terminal" evidence="1">
    <location>
        <begin position="35"/>
        <end position="227"/>
    </location>
</feature>
<reference evidence="3" key="1">
    <citation type="submission" date="2021-08" db="EMBL/GenBank/DDBJ databases">
        <title>Genome of a novel bacterium of the phylum Verrucomicrobia, Oleiharenicola sp. KSB-15.</title>
        <authorList>
            <person name="Chung J.-H."/>
            <person name="Ahn J.-H."/>
            <person name="Yoon Y."/>
            <person name="Kim D.-Y."/>
            <person name="An S.-H."/>
            <person name="Park I."/>
            <person name="Yeon J."/>
        </authorList>
    </citation>
    <scope>NUCLEOTIDE SEQUENCE</scope>
    <source>
        <strain evidence="3">KSB-15</strain>
    </source>
</reference>
<dbReference type="GO" id="GO:0005975">
    <property type="term" value="P:carbohydrate metabolic process"/>
    <property type="evidence" value="ECO:0007669"/>
    <property type="project" value="InterPro"/>
</dbReference>
<dbReference type="Pfam" id="PF14498">
    <property type="entry name" value="Glyco_hyd_65N_2"/>
    <property type="match status" value="1"/>
</dbReference>
<dbReference type="PANTHER" id="PTHR31084:SF0">
    <property type="entry name" value="ALPHA-L-FUCOSIDASE 2"/>
    <property type="match status" value="1"/>
</dbReference>
<evidence type="ECO:0000259" key="2">
    <source>
        <dbReference type="Pfam" id="PF22124"/>
    </source>
</evidence>
<dbReference type="Pfam" id="PF22124">
    <property type="entry name" value="Glyco_hydro_95_cat"/>
    <property type="match status" value="1"/>
</dbReference>
<dbReference type="InterPro" id="IPR054363">
    <property type="entry name" value="GH95_cat"/>
</dbReference>
<dbReference type="Gene3D" id="1.50.10.10">
    <property type="match status" value="1"/>
</dbReference>
<keyword evidence="4" id="KW-1185">Reference proteome</keyword>
<dbReference type="RefSeq" id="WP_220165118.1">
    <property type="nucleotide sequence ID" value="NZ_CP080507.1"/>
</dbReference>
<evidence type="ECO:0000313" key="4">
    <source>
        <dbReference type="Proteomes" id="UP000825051"/>
    </source>
</evidence>
<accession>A0A8F9XIB6</accession>
<dbReference type="Gene3D" id="2.70.98.50">
    <property type="entry name" value="putative glycoside hydrolase family protein from bacillus halodurans"/>
    <property type="match status" value="1"/>
</dbReference>
<organism evidence="3 4">
    <name type="scientific">Horticoccus luteus</name>
    <dbReference type="NCBI Taxonomy" id="2862869"/>
    <lineage>
        <taxon>Bacteria</taxon>
        <taxon>Pseudomonadati</taxon>
        <taxon>Verrucomicrobiota</taxon>
        <taxon>Opitutia</taxon>
        <taxon>Opitutales</taxon>
        <taxon>Opitutaceae</taxon>
        <taxon>Horticoccus</taxon>
    </lineage>
</organism>